<dbReference type="OrthoDB" id="1492637at2"/>
<dbReference type="InterPro" id="IPR011250">
    <property type="entry name" value="OMP/PagP_B-barrel"/>
</dbReference>
<dbReference type="EMBL" id="PDUD01000023">
    <property type="protein sequence ID" value="PHN05035.1"/>
    <property type="molecule type" value="Genomic_DNA"/>
</dbReference>
<evidence type="ECO:0000259" key="1">
    <source>
        <dbReference type="Pfam" id="PF13568"/>
    </source>
</evidence>
<feature type="domain" description="Outer membrane protein beta-barrel" evidence="1">
    <location>
        <begin position="161"/>
        <end position="301"/>
    </location>
</feature>
<dbReference type="Pfam" id="PF13568">
    <property type="entry name" value="OMP_b-brl_2"/>
    <property type="match status" value="1"/>
</dbReference>
<dbReference type="InterPro" id="IPR025665">
    <property type="entry name" value="Beta-barrel_OMP_2"/>
</dbReference>
<name>A0A2D0N969_FLAN2</name>
<dbReference type="Proteomes" id="UP000223913">
    <property type="component" value="Unassembled WGS sequence"/>
</dbReference>
<organism evidence="2 3">
    <name type="scientific">Flavilitoribacter nigricans (strain ATCC 23147 / DSM 23189 / NBRC 102662 / NCIMB 1420 / SS-2)</name>
    <name type="common">Lewinella nigricans</name>
    <dbReference type="NCBI Taxonomy" id="1122177"/>
    <lineage>
        <taxon>Bacteria</taxon>
        <taxon>Pseudomonadati</taxon>
        <taxon>Bacteroidota</taxon>
        <taxon>Saprospiria</taxon>
        <taxon>Saprospirales</taxon>
        <taxon>Lewinellaceae</taxon>
        <taxon>Flavilitoribacter</taxon>
    </lineage>
</organism>
<dbReference type="SUPFAM" id="SSF56925">
    <property type="entry name" value="OMPA-like"/>
    <property type="match status" value="1"/>
</dbReference>
<comment type="caution">
    <text evidence="2">The sequence shown here is derived from an EMBL/GenBank/DDBJ whole genome shotgun (WGS) entry which is preliminary data.</text>
</comment>
<reference evidence="2 3" key="1">
    <citation type="submission" date="2017-10" db="EMBL/GenBank/DDBJ databases">
        <title>The draft genome sequence of Lewinella nigricans NBRC 102662.</title>
        <authorList>
            <person name="Wang K."/>
        </authorList>
    </citation>
    <scope>NUCLEOTIDE SEQUENCE [LARGE SCALE GENOMIC DNA]</scope>
    <source>
        <strain evidence="2 3">NBRC 102662</strain>
    </source>
</reference>
<dbReference type="AlphaFoldDB" id="A0A2D0N969"/>
<proteinExistence type="predicted"/>
<evidence type="ECO:0000313" key="2">
    <source>
        <dbReference type="EMBL" id="PHN05035.1"/>
    </source>
</evidence>
<sequence>MYSSCLVTPCRGSKLTWTLTCGSSISMTIFRSGSSLPWRCSRSAARQSWALGWSSRSNSPVPPKRLKLPAFGISTSPPFALLILTFNLCAIDRRRIACRLNRPSMNKYLLLAGLCLLALDLSAQEGTWYSINLYPNYSDRRLIVFENLNQTQIDAIDSLEAAKPSYSIGGAIQWRGEFIGFQLGANLVNTGYRTIRQAIPADDPFSGQADEYEQTFTNYLLEVPVELTFYQTLNENNEFFFMMGTGIAYNLTNRTRTTLFSNGGTNPVDNSPTDEVDFRNINVEFQAALGWEKAFSPNLRIVVQPHFQFWLRGLYVDELINRNIYSLGVRLGVKFGRLLE</sequence>
<evidence type="ECO:0000313" key="3">
    <source>
        <dbReference type="Proteomes" id="UP000223913"/>
    </source>
</evidence>
<keyword evidence="3" id="KW-1185">Reference proteome</keyword>
<accession>A0A2D0N969</accession>
<protein>
    <recommendedName>
        <fullName evidence="1">Outer membrane protein beta-barrel domain-containing protein</fullName>
    </recommendedName>
</protein>
<gene>
    <name evidence="2" type="ORF">CRP01_18590</name>
</gene>